<dbReference type="Pfam" id="PF07985">
    <property type="entry name" value="SRR1"/>
    <property type="match status" value="1"/>
</dbReference>
<sequence>MSLQNDSRAFANLESLSNLPFNAVTENDGIEYQRSNASESLDDGGPETDSSDDDLDDDDLDDMFDTLYDLVELDNHTQPLFTRDILNRFAEEQASIQQRLKEGSTPSTVDSVTGRGSNGQPYILWTASQDKRQNTVFVEYITRIDSLRAFQAKFGSVSARLSPLLRYNTDKAEVDKKWIPVPYFFTTLARAFDTEHLNKHKEMNNWVNILKRTKSLWQKSSSRSKLVQLMSAATQTTPIKKIVCFGLGQLSHDKAYYSSAIQHMAVFTMATCLNKINKENDPNAVPIKIILQDPCYVEKDHQLFKWLYAARDDVEFVSDPQGLLAVDANTMVVTAHLPVSVPLMQILADLFMDDAKTGPAMLLCDIMHLDVNKRNYCYADRAAPHVAHWITSGYEKLKRGFSDHVLEPELRLDTFGDGSHRNMKYWLTGMDFFIRK</sequence>
<name>E4ZZE1_LEPMJ</name>
<evidence type="ECO:0000256" key="1">
    <source>
        <dbReference type="SAM" id="MobiDB-lite"/>
    </source>
</evidence>
<dbReference type="OrthoDB" id="5230585at2759"/>
<reference evidence="4" key="1">
    <citation type="journal article" date="2011" name="Nat. Commun.">
        <title>Effector diversification within compartments of the Leptosphaeria maculans genome affected by Repeat-Induced Point mutations.</title>
        <authorList>
            <person name="Rouxel T."/>
            <person name="Grandaubert J."/>
            <person name="Hane J.K."/>
            <person name="Hoede C."/>
            <person name="van de Wouw A.P."/>
            <person name="Couloux A."/>
            <person name="Dominguez V."/>
            <person name="Anthouard V."/>
            <person name="Bally P."/>
            <person name="Bourras S."/>
            <person name="Cozijnsen A.J."/>
            <person name="Ciuffetti L.M."/>
            <person name="Degrave A."/>
            <person name="Dilmaghani A."/>
            <person name="Duret L."/>
            <person name="Fudal I."/>
            <person name="Goodwin S.B."/>
            <person name="Gout L."/>
            <person name="Glaser N."/>
            <person name="Linglin J."/>
            <person name="Kema G.H.J."/>
            <person name="Lapalu N."/>
            <person name="Lawrence C.B."/>
            <person name="May K."/>
            <person name="Meyer M."/>
            <person name="Ollivier B."/>
            <person name="Poulain J."/>
            <person name="Schoch C.L."/>
            <person name="Simon A."/>
            <person name="Spatafora J.W."/>
            <person name="Stachowiak A."/>
            <person name="Turgeon B.G."/>
            <person name="Tyler B.M."/>
            <person name="Vincent D."/>
            <person name="Weissenbach J."/>
            <person name="Amselem J."/>
            <person name="Quesneville H."/>
            <person name="Oliver R.P."/>
            <person name="Wincker P."/>
            <person name="Balesdent M.-H."/>
            <person name="Howlett B.J."/>
        </authorList>
    </citation>
    <scope>NUCLEOTIDE SEQUENCE [LARGE SCALE GENOMIC DNA]</scope>
    <source>
        <strain evidence="4">JN3 / isolate v23.1.3 / race Av1-4-5-6-7-8</strain>
    </source>
</reference>
<dbReference type="PANTHER" id="PTHR42080:SF1">
    <property type="entry name" value="SRR1-LIKE DOMAIN-CONTAINING PROTEIN"/>
    <property type="match status" value="1"/>
</dbReference>
<feature type="region of interest" description="Disordered" evidence="1">
    <location>
        <begin position="27"/>
        <end position="58"/>
    </location>
</feature>
<feature type="compositionally biased region" description="Acidic residues" evidence="1">
    <location>
        <begin position="40"/>
        <end position="58"/>
    </location>
</feature>
<dbReference type="VEuPathDB" id="FungiDB:LEMA_P110010.1"/>
<gene>
    <name evidence="3" type="ORF">LEMA_P110010.1</name>
</gene>
<dbReference type="GeneID" id="13290220"/>
<feature type="domain" description="SRR1-like" evidence="2">
    <location>
        <begin position="229"/>
        <end position="373"/>
    </location>
</feature>
<organism evidence="4">
    <name type="scientific">Leptosphaeria maculans (strain JN3 / isolate v23.1.3 / race Av1-4-5-6-7-8)</name>
    <name type="common">Blackleg fungus</name>
    <name type="synonym">Phoma lingam</name>
    <dbReference type="NCBI Taxonomy" id="985895"/>
    <lineage>
        <taxon>Eukaryota</taxon>
        <taxon>Fungi</taxon>
        <taxon>Dikarya</taxon>
        <taxon>Ascomycota</taxon>
        <taxon>Pezizomycotina</taxon>
        <taxon>Dothideomycetes</taxon>
        <taxon>Pleosporomycetidae</taxon>
        <taxon>Pleosporales</taxon>
        <taxon>Pleosporineae</taxon>
        <taxon>Leptosphaeriaceae</taxon>
        <taxon>Plenodomus</taxon>
        <taxon>Plenodomus lingam/Leptosphaeria maculans species complex</taxon>
    </lineage>
</organism>
<dbReference type="AlphaFoldDB" id="E4ZZE1"/>
<dbReference type="HOGENOM" id="CLU_616977_0_0_1"/>
<dbReference type="OMA" id="YFAPVEL"/>
<dbReference type="RefSeq" id="XP_003840215.1">
    <property type="nucleotide sequence ID" value="XM_003840167.1"/>
</dbReference>
<evidence type="ECO:0000313" key="4">
    <source>
        <dbReference type="Proteomes" id="UP000002668"/>
    </source>
</evidence>
<dbReference type="eggNOG" id="ENOG502SF95">
    <property type="taxonomic scope" value="Eukaryota"/>
</dbReference>
<dbReference type="Proteomes" id="UP000002668">
    <property type="component" value="Genome"/>
</dbReference>
<accession>E4ZZE1</accession>
<protein>
    <recommendedName>
        <fullName evidence="2">SRR1-like domain-containing protein</fullName>
    </recommendedName>
</protein>
<keyword evidence="4" id="KW-1185">Reference proteome</keyword>
<proteinExistence type="predicted"/>
<dbReference type="InParanoid" id="E4ZZE1"/>
<evidence type="ECO:0000313" key="3">
    <source>
        <dbReference type="EMBL" id="CBX96736.1"/>
    </source>
</evidence>
<evidence type="ECO:0000259" key="2">
    <source>
        <dbReference type="Pfam" id="PF07985"/>
    </source>
</evidence>
<dbReference type="EMBL" id="FP929129">
    <property type="protein sequence ID" value="CBX96736.1"/>
    <property type="molecule type" value="Genomic_DNA"/>
</dbReference>
<dbReference type="InterPro" id="IPR012942">
    <property type="entry name" value="SRR1-like"/>
</dbReference>
<dbReference type="PANTHER" id="PTHR42080">
    <property type="entry name" value="SRR1 DOMAIN-CONTAINING PROTEIN"/>
    <property type="match status" value="1"/>
</dbReference>